<evidence type="ECO:0000256" key="6">
    <source>
        <dbReference type="ARBA" id="ARBA00023063"/>
    </source>
</evidence>
<feature type="region of interest" description="Disordered" evidence="7">
    <location>
        <begin position="1"/>
        <end position="27"/>
    </location>
</feature>
<dbReference type="PANTHER" id="PTHR43456">
    <property type="entry name" value="RIESKE (2FE-2S) DOMAIN-CONTAINING PROTEIN"/>
    <property type="match status" value="1"/>
</dbReference>
<dbReference type="InterPro" id="IPR036922">
    <property type="entry name" value="Rieske_2Fe-2S_sf"/>
</dbReference>
<name>A0A0D2K982_9CHLO</name>
<keyword evidence="1" id="KW-0001">2Fe-2S</keyword>
<keyword evidence="8" id="KW-0472">Membrane</keyword>
<dbReference type="STRING" id="145388.A0A0D2K982"/>
<dbReference type="GeneID" id="25729219"/>
<accession>A0A0D2K982</accession>
<feature type="compositionally biased region" description="Polar residues" evidence="7">
    <location>
        <begin position="1"/>
        <end position="20"/>
    </location>
</feature>
<evidence type="ECO:0000313" key="11">
    <source>
        <dbReference type="Proteomes" id="UP000054498"/>
    </source>
</evidence>
<protein>
    <recommendedName>
        <fullName evidence="9">Rieske domain-containing protein</fullName>
    </recommendedName>
</protein>
<feature type="transmembrane region" description="Helical" evidence="8">
    <location>
        <begin position="250"/>
        <end position="273"/>
    </location>
</feature>
<evidence type="ECO:0000256" key="1">
    <source>
        <dbReference type="ARBA" id="ARBA00022714"/>
    </source>
</evidence>
<evidence type="ECO:0000256" key="5">
    <source>
        <dbReference type="ARBA" id="ARBA00023014"/>
    </source>
</evidence>
<dbReference type="RefSeq" id="XP_013905782.1">
    <property type="nucleotide sequence ID" value="XM_014050328.1"/>
</dbReference>
<proteinExistence type="predicted"/>
<keyword evidence="8" id="KW-0812">Transmembrane</keyword>
<dbReference type="GO" id="GO:0008942">
    <property type="term" value="F:nitrite reductase [NAD(P)H] activity"/>
    <property type="evidence" value="ECO:0007669"/>
    <property type="project" value="InterPro"/>
</dbReference>
<evidence type="ECO:0000313" key="10">
    <source>
        <dbReference type="EMBL" id="KIZ06763.1"/>
    </source>
</evidence>
<keyword evidence="5" id="KW-0411">Iron-sulfur</keyword>
<organism evidence="10 11">
    <name type="scientific">Monoraphidium neglectum</name>
    <dbReference type="NCBI Taxonomy" id="145388"/>
    <lineage>
        <taxon>Eukaryota</taxon>
        <taxon>Viridiplantae</taxon>
        <taxon>Chlorophyta</taxon>
        <taxon>core chlorophytes</taxon>
        <taxon>Chlorophyceae</taxon>
        <taxon>CS clade</taxon>
        <taxon>Sphaeropleales</taxon>
        <taxon>Selenastraceae</taxon>
        <taxon>Monoraphidium</taxon>
    </lineage>
</organism>
<evidence type="ECO:0000256" key="7">
    <source>
        <dbReference type="SAM" id="MobiDB-lite"/>
    </source>
</evidence>
<dbReference type="GO" id="GO:0046872">
    <property type="term" value="F:metal ion binding"/>
    <property type="evidence" value="ECO:0007669"/>
    <property type="project" value="UniProtKB-KW"/>
</dbReference>
<dbReference type="SUPFAM" id="SSF50022">
    <property type="entry name" value="ISP domain"/>
    <property type="match status" value="1"/>
</dbReference>
<dbReference type="CDD" id="cd03467">
    <property type="entry name" value="Rieske"/>
    <property type="match status" value="1"/>
</dbReference>
<evidence type="ECO:0000259" key="9">
    <source>
        <dbReference type="PROSITE" id="PS51296"/>
    </source>
</evidence>
<dbReference type="Gene3D" id="2.102.10.10">
    <property type="entry name" value="Rieske [2Fe-2S] iron-sulphur domain"/>
    <property type="match status" value="1"/>
</dbReference>
<dbReference type="Pfam" id="PF13806">
    <property type="entry name" value="Rieske_2"/>
    <property type="match status" value="1"/>
</dbReference>
<feature type="transmembrane region" description="Helical" evidence="8">
    <location>
        <begin position="279"/>
        <end position="299"/>
    </location>
</feature>
<dbReference type="InterPro" id="IPR017941">
    <property type="entry name" value="Rieske_2Fe-2S"/>
</dbReference>
<dbReference type="KEGG" id="mng:MNEG_1191"/>
<dbReference type="GO" id="GO:0042128">
    <property type="term" value="P:nitrate assimilation"/>
    <property type="evidence" value="ECO:0007669"/>
    <property type="project" value="UniProtKB-KW"/>
</dbReference>
<evidence type="ECO:0000256" key="2">
    <source>
        <dbReference type="ARBA" id="ARBA00022723"/>
    </source>
</evidence>
<keyword evidence="3" id="KW-0560">Oxidoreductase</keyword>
<keyword evidence="11" id="KW-1185">Reference proteome</keyword>
<keyword evidence="4" id="KW-0408">Iron</keyword>
<evidence type="ECO:0000256" key="4">
    <source>
        <dbReference type="ARBA" id="ARBA00023004"/>
    </source>
</evidence>
<dbReference type="AlphaFoldDB" id="A0A0D2K982"/>
<gene>
    <name evidence="10" type="ORF">MNEG_1191</name>
</gene>
<evidence type="ECO:0000256" key="8">
    <source>
        <dbReference type="SAM" id="Phobius"/>
    </source>
</evidence>
<keyword evidence="6" id="KW-0534">Nitrate assimilation</keyword>
<dbReference type="OrthoDB" id="1910064at2759"/>
<feature type="domain" description="Rieske" evidence="9">
    <location>
        <begin position="78"/>
        <end position="190"/>
    </location>
</feature>
<dbReference type="GO" id="GO:0051537">
    <property type="term" value="F:2 iron, 2 sulfur cluster binding"/>
    <property type="evidence" value="ECO:0007669"/>
    <property type="project" value="UniProtKB-KW"/>
</dbReference>
<sequence length="310" mass="33045">MALAQQQQRVAGSRQGQRQAFSARAPGSALRAVKPAGMGRSLRLERACLVRATAEEQEVKQVVVNQASAPADAEDNWIPVCRPEDLPKGVRKEFDVNGLSVLVFWYRNALYAIESRSPAEGAYAEGFIKAKFTQDYAIECPSTGSLFSLKDGSIVSWYPNNPVLRALTPTNTCRRLEIYPLKISQDAVYVDTSNARLGTRAQSGRGGAGTSLEDNNVFSVQPTVYFEGQDPTVEAASVYSTGPAAKLDPATVTVGILAVGIVGVAGTATALYYESVAALAGFWVVLGGLAAVVGFNYVNSTVKDDGSPRQ</sequence>
<keyword evidence="8" id="KW-1133">Transmembrane helix</keyword>
<dbReference type="PROSITE" id="PS51296">
    <property type="entry name" value="RIESKE"/>
    <property type="match status" value="1"/>
</dbReference>
<keyword evidence="2" id="KW-0479">Metal-binding</keyword>
<dbReference type="EMBL" id="KK100333">
    <property type="protein sequence ID" value="KIZ06763.1"/>
    <property type="molecule type" value="Genomic_DNA"/>
</dbReference>
<dbReference type="Proteomes" id="UP000054498">
    <property type="component" value="Unassembled WGS sequence"/>
</dbReference>
<dbReference type="InterPro" id="IPR012748">
    <property type="entry name" value="Rieske-like_NirD"/>
</dbReference>
<reference evidence="10 11" key="1">
    <citation type="journal article" date="2013" name="BMC Genomics">
        <title>Reconstruction of the lipid metabolism for the microalga Monoraphidium neglectum from its genome sequence reveals characteristics suitable for biofuel production.</title>
        <authorList>
            <person name="Bogen C."/>
            <person name="Al-Dilaimi A."/>
            <person name="Albersmeier A."/>
            <person name="Wichmann J."/>
            <person name="Grundmann M."/>
            <person name="Rupp O."/>
            <person name="Lauersen K.J."/>
            <person name="Blifernez-Klassen O."/>
            <person name="Kalinowski J."/>
            <person name="Goesmann A."/>
            <person name="Mussgnug J.H."/>
            <person name="Kruse O."/>
        </authorList>
    </citation>
    <scope>NUCLEOTIDE SEQUENCE [LARGE SCALE GENOMIC DNA]</scope>
    <source>
        <strain evidence="10 11">SAG 48.87</strain>
    </source>
</reference>
<evidence type="ECO:0000256" key="3">
    <source>
        <dbReference type="ARBA" id="ARBA00023002"/>
    </source>
</evidence>
<dbReference type="PANTHER" id="PTHR43456:SF2">
    <property type="entry name" value="RIESKE (2FE-2S) DOMAIN-CONTAINING PROTEIN"/>
    <property type="match status" value="1"/>
</dbReference>